<comment type="caution">
    <text evidence="1">The sequence shown here is derived from an EMBL/GenBank/DDBJ whole genome shotgun (WGS) entry which is preliminary data.</text>
</comment>
<sequence>MQEVLRRLKNACCLVKPENTPILLLEHWHLLPQSCTSMVLLHGLVSMMEFPNMKDMSLNCHEVTKASWAELEAFETNKEGSVELSRSFRACKLMLLVQIISCGLWELISNINMHINGSRIWTSSCTM</sequence>
<gene>
    <name evidence="1" type="ORF">C2S53_006308</name>
</gene>
<proteinExistence type="predicted"/>
<dbReference type="EMBL" id="SDAM02001444">
    <property type="protein sequence ID" value="KAH6822218.1"/>
    <property type="molecule type" value="Genomic_DNA"/>
</dbReference>
<organism evidence="1 2">
    <name type="scientific">Perilla frutescens var. hirtella</name>
    <name type="common">Perilla citriodora</name>
    <name type="synonym">Perilla setoyensis</name>
    <dbReference type="NCBI Taxonomy" id="608512"/>
    <lineage>
        <taxon>Eukaryota</taxon>
        <taxon>Viridiplantae</taxon>
        <taxon>Streptophyta</taxon>
        <taxon>Embryophyta</taxon>
        <taxon>Tracheophyta</taxon>
        <taxon>Spermatophyta</taxon>
        <taxon>Magnoliopsida</taxon>
        <taxon>eudicotyledons</taxon>
        <taxon>Gunneridae</taxon>
        <taxon>Pentapetalae</taxon>
        <taxon>asterids</taxon>
        <taxon>lamiids</taxon>
        <taxon>Lamiales</taxon>
        <taxon>Lamiaceae</taxon>
        <taxon>Nepetoideae</taxon>
        <taxon>Elsholtzieae</taxon>
        <taxon>Perilla</taxon>
    </lineage>
</organism>
<evidence type="ECO:0000313" key="2">
    <source>
        <dbReference type="Proteomes" id="UP001190926"/>
    </source>
</evidence>
<protein>
    <submittedName>
        <fullName evidence="1">Alpha/beta-Hydrolases superfamily protein</fullName>
    </submittedName>
</protein>
<evidence type="ECO:0000313" key="1">
    <source>
        <dbReference type="EMBL" id="KAH6822218.1"/>
    </source>
</evidence>
<accession>A0AAD4P099</accession>
<reference evidence="1 2" key="1">
    <citation type="journal article" date="2021" name="Nat. Commun.">
        <title>Incipient diploidization of the medicinal plant Perilla within 10,000 years.</title>
        <authorList>
            <person name="Zhang Y."/>
            <person name="Shen Q."/>
            <person name="Leng L."/>
            <person name="Zhang D."/>
            <person name="Chen S."/>
            <person name="Shi Y."/>
            <person name="Ning Z."/>
            <person name="Chen S."/>
        </authorList>
    </citation>
    <scope>NUCLEOTIDE SEQUENCE [LARGE SCALE GENOMIC DNA]</scope>
    <source>
        <strain evidence="2">cv. PC099</strain>
    </source>
</reference>
<name>A0AAD4P099_PERFH</name>
<dbReference type="AlphaFoldDB" id="A0AAD4P099"/>
<keyword evidence="2" id="KW-1185">Reference proteome</keyword>
<dbReference type="Proteomes" id="UP001190926">
    <property type="component" value="Unassembled WGS sequence"/>
</dbReference>